<dbReference type="InParanoid" id="Q97XK6"/>
<dbReference type="GO" id="GO:0005737">
    <property type="term" value="C:cytoplasm"/>
    <property type="evidence" value="ECO:0007669"/>
    <property type="project" value="UniProtKB-SubCell"/>
</dbReference>
<dbReference type="EnsemblBacteria" id="AAK41926">
    <property type="protein sequence ID" value="AAK41926"/>
    <property type="gene ID" value="SSO1727"/>
</dbReference>
<dbReference type="SUPFAM" id="SSF158568">
    <property type="entry name" value="AF1862-like"/>
    <property type="match status" value="1"/>
</dbReference>
<dbReference type="GO" id="GO:0051607">
    <property type="term" value="P:defense response to virus"/>
    <property type="evidence" value="ECO:0007669"/>
    <property type="project" value="UniProtKB-KW"/>
</dbReference>
<sequence length="179" mass="20687">MSKLDEAVNLAIEFGEKIFRLTEICSSKEFISGFRARAREFPLMVRQMGLIPSLTFLFSKIDDGVLIPWLYYLVKEDVKDTKKICNEVRNEGYTSYLMVNLNSIKRKFYYFRFFDKCIEELGSKSEIPSDFISCVKKDFVSMLNELKSNSKLLAEVEDFVLNFSIELKKIVDGIYGGGT</sequence>
<dbReference type="HOGENOM" id="CLU_1500348_0_0_2"/>
<reference evidence="2" key="1">
    <citation type="journal article" date="2001" name="Proc. Natl. Acad. Sci. U.S.A.">
        <title>The complete genome of the crenarchaeon Sulfolobus solfataricus P2.</title>
        <authorList>
            <person name="She Q."/>
            <person name="Singh R.K."/>
            <person name="Confalonieri F."/>
            <person name="Zivanovic Y."/>
            <person name="Allard G."/>
            <person name="Awayez M.J."/>
            <person name="Chan-Weiher C.C.-Y."/>
            <person name="Clausen I.G."/>
            <person name="Curtis B.A."/>
            <person name="De Moors A."/>
            <person name="Erauso G."/>
            <person name="Fletcher C."/>
            <person name="Gordon P.M.K."/>
            <person name="Heikamp-de Jong I."/>
            <person name="Jeffries A.C."/>
            <person name="Kozera C.J."/>
            <person name="Medina N."/>
            <person name="Peng X."/>
            <person name="Thi-Ngoc H.P."/>
            <person name="Redder P."/>
            <person name="Schenk M.E."/>
            <person name="Theriault C."/>
            <person name="Tolstrup N."/>
            <person name="Charlebois R.L."/>
            <person name="Doolittle W.F."/>
            <person name="Duguet M."/>
            <person name="Gaasterland T."/>
            <person name="Garrett R.A."/>
            <person name="Ragan M.A."/>
            <person name="Sensen C.W."/>
            <person name="Van der Oost J."/>
        </authorList>
    </citation>
    <scope>NUCLEOTIDE SEQUENCE [LARGE SCALE GENOMIC DNA]</scope>
    <source>
        <strain evidence="2">ATCC 35092 / DSM 1617 / JCM 11322 / P2</strain>
    </source>
</reference>
<name>Q97XK6_SACS2</name>
<dbReference type="AlphaFoldDB" id="Q97XK6"/>
<dbReference type="PIR" id="G90333">
    <property type="entry name" value="G90333"/>
</dbReference>
<dbReference type="GeneID" id="1454705"/>
<dbReference type="Gene3D" id="1.10.520.30">
    <property type="entry name" value="AF1862-like domain"/>
    <property type="match status" value="1"/>
</dbReference>
<dbReference type="KEGG" id="sso:SSO1727"/>
<dbReference type="PaxDb" id="273057-SSO1727"/>
<keyword evidence="2" id="KW-1185">Reference proteome</keyword>
<dbReference type="eggNOG" id="arCOG02656">
    <property type="taxonomic scope" value="Archaea"/>
</dbReference>
<proteinExistence type="predicted"/>
<dbReference type="InterPro" id="IPR023101">
    <property type="entry name" value="AF1862-like_dom_sf"/>
</dbReference>
<dbReference type="RefSeq" id="WP_010923684.1">
    <property type="nucleotide sequence ID" value="NC_002754.1"/>
</dbReference>
<protein>
    <submittedName>
        <fullName evidence="1">Uncharacterized protein</fullName>
    </submittedName>
</protein>
<gene>
    <name evidence="1" type="ordered locus">SSO1727</name>
</gene>
<dbReference type="PATRIC" id="fig|273057.12.peg.1770"/>
<dbReference type="EMBL" id="AE006641">
    <property type="protein sequence ID" value="AAK41926.1"/>
    <property type="molecule type" value="Genomic_DNA"/>
</dbReference>
<accession>Q97XK6</accession>
<organism evidence="1 2">
    <name type="scientific">Saccharolobus solfataricus (strain ATCC 35092 / DSM 1617 / JCM 11322 / P2)</name>
    <name type="common">Sulfolobus solfataricus</name>
    <dbReference type="NCBI Taxonomy" id="273057"/>
    <lineage>
        <taxon>Archaea</taxon>
        <taxon>Thermoproteota</taxon>
        <taxon>Thermoprotei</taxon>
        <taxon>Sulfolobales</taxon>
        <taxon>Sulfolobaceae</taxon>
        <taxon>Saccharolobus</taxon>
    </lineage>
</organism>
<dbReference type="Proteomes" id="UP000001974">
    <property type="component" value="Chromosome"/>
</dbReference>
<dbReference type="STRING" id="273057.SSO1727"/>
<evidence type="ECO:0000313" key="1">
    <source>
        <dbReference type="EMBL" id="AAK41926.1"/>
    </source>
</evidence>
<evidence type="ECO:0000313" key="2">
    <source>
        <dbReference type="Proteomes" id="UP000001974"/>
    </source>
</evidence>